<feature type="compositionally biased region" description="Polar residues" evidence="5">
    <location>
        <begin position="998"/>
        <end position="1008"/>
    </location>
</feature>
<feature type="region of interest" description="Disordered" evidence="5">
    <location>
        <begin position="967"/>
        <end position="1039"/>
    </location>
</feature>
<keyword evidence="1" id="KW-0479">Metal-binding</keyword>
<feature type="compositionally biased region" description="Low complexity" evidence="5">
    <location>
        <begin position="67"/>
        <end position="88"/>
    </location>
</feature>
<feature type="region of interest" description="Disordered" evidence="5">
    <location>
        <begin position="682"/>
        <end position="843"/>
    </location>
</feature>
<feature type="region of interest" description="Disordered" evidence="5">
    <location>
        <begin position="647"/>
        <end position="668"/>
    </location>
</feature>
<dbReference type="PROSITE" id="PS50089">
    <property type="entry name" value="ZF_RING_2"/>
    <property type="match status" value="1"/>
</dbReference>
<protein>
    <recommendedName>
        <fullName evidence="6">RING-type domain-containing protein</fullName>
    </recommendedName>
</protein>
<feature type="compositionally biased region" description="Polar residues" evidence="5">
    <location>
        <begin position="696"/>
        <end position="706"/>
    </location>
</feature>
<feature type="compositionally biased region" description="Pro residues" evidence="5">
    <location>
        <begin position="724"/>
        <end position="733"/>
    </location>
</feature>
<feature type="compositionally biased region" description="Polar residues" evidence="5">
    <location>
        <begin position="655"/>
        <end position="666"/>
    </location>
</feature>
<dbReference type="Proteomes" id="UP000054477">
    <property type="component" value="Unassembled WGS sequence"/>
</dbReference>
<feature type="compositionally biased region" description="Low complexity" evidence="5">
    <location>
        <begin position="684"/>
        <end position="695"/>
    </location>
</feature>
<evidence type="ECO:0000313" key="7">
    <source>
        <dbReference type="EMBL" id="KIJ91981.1"/>
    </source>
</evidence>
<dbReference type="SUPFAM" id="SSF57850">
    <property type="entry name" value="RING/U-box"/>
    <property type="match status" value="1"/>
</dbReference>
<name>A0A0C9X2X3_9AGAR</name>
<feature type="compositionally biased region" description="Polar residues" evidence="5">
    <location>
        <begin position="54"/>
        <end position="66"/>
    </location>
</feature>
<dbReference type="InterPro" id="IPR001841">
    <property type="entry name" value="Znf_RING"/>
</dbReference>
<dbReference type="PANTHER" id="PTHR45969">
    <property type="entry name" value="RING ZINC FINGER PROTEIN-RELATED"/>
    <property type="match status" value="1"/>
</dbReference>
<feature type="region of interest" description="Disordered" evidence="5">
    <location>
        <begin position="1093"/>
        <end position="1148"/>
    </location>
</feature>
<dbReference type="GO" id="GO:0016567">
    <property type="term" value="P:protein ubiquitination"/>
    <property type="evidence" value="ECO:0007669"/>
    <property type="project" value="TreeGrafter"/>
</dbReference>
<evidence type="ECO:0000256" key="2">
    <source>
        <dbReference type="ARBA" id="ARBA00022771"/>
    </source>
</evidence>
<feature type="domain" description="RING-type" evidence="6">
    <location>
        <begin position="1409"/>
        <end position="1451"/>
    </location>
</feature>
<feature type="region of interest" description="Disordered" evidence="5">
    <location>
        <begin position="1453"/>
        <end position="1508"/>
    </location>
</feature>
<evidence type="ECO:0000256" key="1">
    <source>
        <dbReference type="ARBA" id="ARBA00022723"/>
    </source>
</evidence>
<sequence>MSSDCPPQLQLSIPPSTTSFKRSFEQFGVDLDSPVALDAGGSGNNNDRNKRARSATSFSDGSSDTLGSSPQSSSEASGSSSRSSGSGSRRQRALQNDWTGQTAAGTRAGTVLPISSHQPPRLPTPDIQDIEMPDYPLVDDNDSDVFSPSNLPSPPLSQPDDSYRLSIQRFNEFDSEISVLRQRSPALARSPTLPPTLPPLSIFEEIPSQTTIEYLPDSPVSVGSATIFPRHALPDSEAASDFSLDFSGSSFATSQQHSPVDVATSQRHSPTDEHSPQVEPPASSASNDLGFTFRERLDSALGSLRSASPLVPGLDEEEEQNPSRSSSFTRSTLPNPPTLPPIITDTENENVMWNDEPLPTPGSEGTWNIPPTLPSMEDLRDHALPSPSLRGLHHWLNMDEPPRRQDTPGTSSSPSGDDPGASNRYRDRVRDIPTQSGGFTDTSARRGGPSWRRSPASAAAVRMLDQVMWNSSYSSSLFSGRSRSPPPSNERPSQLLSYHPSFGRPPAHFSLQGADSNAMNLDAWLAAADSAGPSDTMTGSSPTAHHPWTDNDDRQASHMLSQHRPRPAHLGSFNSLVSENASEARRRSERAELLERATTFASSSRGPLMEEDRRSHLPAWEEWAQPNSAPELEAQVQPPDRAQLILQAQRAARQSESQHPRPSSSRSFEEMFEAFLGPENDEFQQQTRPQQQQQQHPDPTSASLSSFGRERFLRREYPRARAPSPRPGPPPPQQATHRRISSWSNSVSAPGGSSSTLDAHQVPANDTSAHSRGGAWLVDSQSSSERDTLTNIYGSDYRGSTAAAAREEQPRPYLPIPSLPSPDLGGIFDRAPPSAPPGRSRDLHIPAALQSNHQRARLEDERMRGNYDGLIAQLNSPERARRLRNSLGSIRGVANVFDLSDDEEDEEGELMGQNRFARFGRSTNEREAMGARARTGGVEAGSGSLYNRHGRFLSLAASLRVPPSRADYVEQVSQSSAGAGNENGGSDAEPFGEVPGTSRRSTYLNVPSSHRRQTPPLDTSRYPTQTPVGSGGNFRVRPSEPPQVPASNIHPFDPSSFAPGPFRNTLQSVALDHHRRVIERNNRAARHAYAPALPARSSQPLPPSHAPSIPPLAFEEDSSNFQRRAPPRPDARYAYPHGPPPPPQMRYADYTRPALSSRIDSLQRRQPVAPGSSSSAVQNGDLHRYLSRQARMEASRIDDSDGSHPAPPVPSRGDAQGFNSAIEVLRHDGLSHARSQQLIERYHRDRGEPPPPRNHPLPHLHLQSLSQSDQSLLRTYGSSRPRFAAEAMVRVAADDFDVADEDPLPARPTRNAGFSAESEYDRNSSDMLAFRGRRARGYRRPIVARMGGRPRALGDFVADEEFDTSYEGLLQLAASVGEAKPRSTPSHVISSMETAAYKDWATADSDKRCPICLDDYTPTDPVLKLTNCSHWLHKDCLQQWLGGASTCPVCRKPVHGPSSPRQSGLPPPDYWPFGSTWRRGPPPPGPGPNGSGNVSSGHAGASGAWPRR</sequence>
<feature type="compositionally biased region" description="Polar residues" evidence="5">
    <location>
        <begin position="253"/>
        <end position="268"/>
    </location>
</feature>
<evidence type="ECO:0000256" key="5">
    <source>
        <dbReference type="SAM" id="MobiDB-lite"/>
    </source>
</evidence>
<feature type="region of interest" description="Disordered" evidence="5">
    <location>
        <begin position="530"/>
        <end position="574"/>
    </location>
</feature>
<evidence type="ECO:0000313" key="8">
    <source>
        <dbReference type="Proteomes" id="UP000054477"/>
    </source>
</evidence>
<dbReference type="PANTHER" id="PTHR45969:SF69">
    <property type="entry name" value="FINGER DOMAIN PROTEIN, PUTATIVE (AFU_ORTHOLOGUE AFUA_3G12190)-RELATED"/>
    <property type="match status" value="1"/>
</dbReference>
<organism evidence="7 8">
    <name type="scientific">Laccaria amethystina LaAM-08-1</name>
    <dbReference type="NCBI Taxonomy" id="1095629"/>
    <lineage>
        <taxon>Eukaryota</taxon>
        <taxon>Fungi</taxon>
        <taxon>Dikarya</taxon>
        <taxon>Basidiomycota</taxon>
        <taxon>Agaricomycotina</taxon>
        <taxon>Agaricomycetes</taxon>
        <taxon>Agaricomycetidae</taxon>
        <taxon>Agaricales</taxon>
        <taxon>Agaricineae</taxon>
        <taxon>Hydnangiaceae</taxon>
        <taxon>Laccaria</taxon>
    </lineage>
</organism>
<dbReference type="CDD" id="cd16461">
    <property type="entry name" value="RING-H2_EL5-like"/>
    <property type="match status" value="1"/>
</dbReference>
<dbReference type="SMART" id="SM00184">
    <property type="entry name" value="RING"/>
    <property type="match status" value="1"/>
</dbReference>
<gene>
    <name evidence="7" type="ORF">K443DRAFT_463648</name>
</gene>
<feature type="region of interest" description="Disordered" evidence="5">
    <location>
        <begin position="1193"/>
        <end position="1216"/>
    </location>
</feature>
<evidence type="ECO:0000256" key="4">
    <source>
        <dbReference type="PROSITE-ProRule" id="PRU00175"/>
    </source>
</evidence>
<keyword evidence="2 4" id="KW-0863">Zinc-finger</keyword>
<feature type="compositionally biased region" description="Low complexity" evidence="5">
    <location>
        <begin position="99"/>
        <end position="110"/>
    </location>
</feature>
<dbReference type="STRING" id="1095629.A0A0C9X2X3"/>
<feature type="region of interest" description="Disordered" evidence="5">
    <location>
        <begin position="475"/>
        <end position="501"/>
    </location>
</feature>
<feature type="compositionally biased region" description="Basic and acidic residues" evidence="5">
    <location>
        <begin position="547"/>
        <end position="556"/>
    </location>
</feature>
<keyword evidence="8" id="KW-1185">Reference proteome</keyword>
<feature type="region of interest" description="Disordered" evidence="5">
    <location>
        <begin position="1161"/>
        <end position="1181"/>
    </location>
</feature>
<reference evidence="7 8" key="1">
    <citation type="submission" date="2014-04" db="EMBL/GenBank/DDBJ databases">
        <authorList>
            <consortium name="DOE Joint Genome Institute"/>
            <person name="Kuo A."/>
            <person name="Kohler A."/>
            <person name="Nagy L.G."/>
            <person name="Floudas D."/>
            <person name="Copeland A."/>
            <person name="Barry K.W."/>
            <person name="Cichocki N."/>
            <person name="Veneault-Fourrey C."/>
            <person name="LaButti K."/>
            <person name="Lindquist E.A."/>
            <person name="Lipzen A."/>
            <person name="Lundell T."/>
            <person name="Morin E."/>
            <person name="Murat C."/>
            <person name="Sun H."/>
            <person name="Tunlid A."/>
            <person name="Henrissat B."/>
            <person name="Grigoriev I.V."/>
            <person name="Hibbett D.S."/>
            <person name="Martin F."/>
            <person name="Nordberg H.P."/>
            <person name="Cantor M.N."/>
            <person name="Hua S.X."/>
        </authorList>
    </citation>
    <scope>NUCLEOTIDE SEQUENCE [LARGE SCALE GENOMIC DNA]</scope>
    <source>
        <strain evidence="7 8">LaAM-08-1</strain>
    </source>
</reference>
<feature type="region of interest" description="Disordered" evidence="5">
    <location>
        <begin position="33"/>
        <end position="160"/>
    </location>
</feature>
<dbReference type="GO" id="GO:0061630">
    <property type="term" value="F:ubiquitin protein ligase activity"/>
    <property type="evidence" value="ECO:0007669"/>
    <property type="project" value="TreeGrafter"/>
</dbReference>
<evidence type="ECO:0000259" key="6">
    <source>
        <dbReference type="PROSITE" id="PS50089"/>
    </source>
</evidence>
<dbReference type="GO" id="GO:0008270">
    <property type="term" value="F:zinc ion binding"/>
    <property type="evidence" value="ECO:0007669"/>
    <property type="project" value="UniProtKB-KW"/>
</dbReference>
<feature type="compositionally biased region" description="Pro residues" evidence="5">
    <location>
        <begin position="1100"/>
        <end position="1110"/>
    </location>
</feature>
<keyword evidence="3" id="KW-0862">Zinc</keyword>
<feature type="compositionally biased region" description="Basic and acidic residues" evidence="5">
    <location>
        <begin position="396"/>
        <end position="406"/>
    </location>
</feature>
<feature type="compositionally biased region" description="Polar residues" evidence="5">
    <location>
        <begin position="433"/>
        <end position="442"/>
    </location>
</feature>
<accession>A0A0C9X2X3</accession>
<dbReference type="Pfam" id="PF13639">
    <property type="entry name" value="zf-RING_2"/>
    <property type="match status" value="1"/>
</dbReference>
<proteinExistence type="predicted"/>
<feature type="compositionally biased region" description="Low complexity" evidence="5">
    <location>
        <begin position="407"/>
        <end position="420"/>
    </location>
</feature>
<reference evidence="8" key="2">
    <citation type="submission" date="2015-01" db="EMBL/GenBank/DDBJ databases">
        <title>Evolutionary Origins and Diversification of the Mycorrhizal Mutualists.</title>
        <authorList>
            <consortium name="DOE Joint Genome Institute"/>
            <consortium name="Mycorrhizal Genomics Consortium"/>
            <person name="Kohler A."/>
            <person name="Kuo A."/>
            <person name="Nagy L.G."/>
            <person name="Floudas D."/>
            <person name="Copeland A."/>
            <person name="Barry K.W."/>
            <person name="Cichocki N."/>
            <person name="Veneault-Fourrey C."/>
            <person name="LaButti K."/>
            <person name="Lindquist E.A."/>
            <person name="Lipzen A."/>
            <person name="Lundell T."/>
            <person name="Morin E."/>
            <person name="Murat C."/>
            <person name="Riley R."/>
            <person name="Ohm R."/>
            <person name="Sun H."/>
            <person name="Tunlid A."/>
            <person name="Henrissat B."/>
            <person name="Grigoriev I.V."/>
            <person name="Hibbett D.S."/>
            <person name="Martin F."/>
        </authorList>
    </citation>
    <scope>NUCLEOTIDE SEQUENCE [LARGE SCALE GENOMIC DNA]</scope>
    <source>
        <strain evidence="8">LaAM-08-1</strain>
    </source>
</reference>
<dbReference type="OrthoDB" id="8062037at2759"/>
<dbReference type="EMBL" id="KN838950">
    <property type="protein sequence ID" value="KIJ91981.1"/>
    <property type="molecule type" value="Genomic_DNA"/>
</dbReference>
<feature type="compositionally biased region" description="Basic and acidic residues" evidence="5">
    <location>
        <begin position="708"/>
        <end position="719"/>
    </location>
</feature>
<feature type="compositionally biased region" description="Low complexity" evidence="5">
    <location>
        <begin position="741"/>
        <end position="755"/>
    </location>
</feature>
<dbReference type="Gene3D" id="3.30.40.10">
    <property type="entry name" value="Zinc/RING finger domain, C3HC4 (zinc finger)"/>
    <property type="match status" value="1"/>
</dbReference>
<feature type="compositionally biased region" description="Polar residues" evidence="5">
    <location>
        <begin position="779"/>
        <end position="793"/>
    </location>
</feature>
<feature type="compositionally biased region" description="Acidic residues" evidence="5">
    <location>
        <begin position="128"/>
        <end position="143"/>
    </location>
</feature>
<feature type="compositionally biased region" description="Polar residues" evidence="5">
    <location>
        <begin position="533"/>
        <end position="543"/>
    </location>
</feature>
<dbReference type="HOGENOM" id="CLU_253181_0_0_1"/>
<feature type="region of interest" description="Disordered" evidence="5">
    <location>
        <begin position="250"/>
        <end position="288"/>
    </location>
</feature>
<feature type="region of interest" description="Disordered" evidence="5">
    <location>
        <begin position="305"/>
        <end position="454"/>
    </location>
</feature>
<dbReference type="InterPro" id="IPR013083">
    <property type="entry name" value="Znf_RING/FYVE/PHD"/>
</dbReference>
<feature type="compositionally biased region" description="Low complexity" evidence="5">
    <location>
        <begin position="973"/>
        <end position="986"/>
    </location>
</feature>
<feature type="compositionally biased region" description="Basic and acidic residues" evidence="5">
    <location>
        <begin position="1193"/>
        <end position="1202"/>
    </location>
</feature>
<evidence type="ECO:0000256" key="3">
    <source>
        <dbReference type="ARBA" id="ARBA00022833"/>
    </source>
</evidence>